<feature type="non-terminal residue" evidence="2">
    <location>
        <position position="96"/>
    </location>
</feature>
<name>A0A2U9BHY2_SCOMX</name>
<organism evidence="2 3">
    <name type="scientific">Scophthalmus maximus</name>
    <name type="common">Turbot</name>
    <name type="synonym">Psetta maxima</name>
    <dbReference type="NCBI Taxonomy" id="52904"/>
    <lineage>
        <taxon>Eukaryota</taxon>
        <taxon>Metazoa</taxon>
        <taxon>Chordata</taxon>
        <taxon>Craniata</taxon>
        <taxon>Vertebrata</taxon>
        <taxon>Euteleostomi</taxon>
        <taxon>Actinopterygii</taxon>
        <taxon>Neopterygii</taxon>
        <taxon>Teleostei</taxon>
        <taxon>Neoteleostei</taxon>
        <taxon>Acanthomorphata</taxon>
        <taxon>Carangaria</taxon>
        <taxon>Pleuronectiformes</taxon>
        <taxon>Pleuronectoidei</taxon>
        <taxon>Scophthalmidae</taxon>
        <taxon>Scophthalmus</taxon>
    </lineage>
</organism>
<protein>
    <submittedName>
        <fullName evidence="2">Uncharacterized protein</fullName>
    </submittedName>
</protein>
<evidence type="ECO:0000256" key="1">
    <source>
        <dbReference type="SAM" id="MobiDB-lite"/>
    </source>
</evidence>
<evidence type="ECO:0000313" key="3">
    <source>
        <dbReference type="Proteomes" id="UP000246464"/>
    </source>
</evidence>
<dbReference type="EMBL" id="CP026249">
    <property type="protein sequence ID" value="AWP03658.1"/>
    <property type="molecule type" value="Genomic_DNA"/>
</dbReference>
<reference evidence="2 3" key="1">
    <citation type="submission" date="2017-12" db="EMBL/GenBank/DDBJ databases">
        <title>Integrating genomic resources of turbot (Scophthalmus maximus) in depth evaluation of genetic and physical mapping variation across individuals.</title>
        <authorList>
            <person name="Martinez P."/>
        </authorList>
    </citation>
    <scope>NUCLEOTIDE SEQUENCE [LARGE SCALE GENOMIC DNA]</scope>
</reference>
<accession>A0A2U9BHY2</accession>
<dbReference type="AlphaFoldDB" id="A0A2U9BHY2"/>
<feature type="non-terminal residue" evidence="2">
    <location>
        <position position="1"/>
    </location>
</feature>
<evidence type="ECO:0000313" key="2">
    <source>
        <dbReference type="EMBL" id="AWP03658.1"/>
    </source>
</evidence>
<gene>
    <name evidence="2" type="ORF">SMAX5B_007181</name>
</gene>
<dbReference type="Proteomes" id="UP000246464">
    <property type="component" value="Chromosome 7"/>
</dbReference>
<keyword evidence="3" id="KW-1185">Reference proteome</keyword>
<feature type="region of interest" description="Disordered" evidence="1">
    <location>
        <begin position="13"/>
        <end position="83"/>
    </location>
</feature>
<sequence>REKKDNRERIAQTLFHWDPEAGRADSNPGPNRIRSRVSAPSGDCVDCQLAPDAGSARGSDAATRSAATGTKGPEGGGGDAAHVEEFDCCSHVVPEP</sequence>
<proteinExistence type="predicted"/>